<protein>
    <submittedName>
        <fullName evidence="2">Uncharacterized protein</fullName>
    </submittedName>
</protein>
<dbReference type="AlphaFoldDB" id="A0A3G6RSL9"/>
<dbReference type="EMBL" id="PPEH01000001">
    <property type="protein sequence ID" value="PNW15614.1"/>
    <property type="molecule type" value="Genomic_DNA"/>
</dbReference>
<dbReference type="OrthoDB" id="9946939at2"/>
<name>A0A3G6RSL9_CHRLC</name>
<dbReference type="EMBL" id="CP033924">
    <property type="protein sequence ID" value="AZA81765.1"/>
    <property type="molecule type" value="Genomic_DNA"/>
</dbReference>
<sequence length="203" mass="21944">MSTVANGALTGAGTGGITALITGQNFLEGLWKGAVIGGGVAAISYSINYFANGNYKSRSFSATNTNEDYKYDPTISKETMQSNINDIQNNLFPKEDPISNYGVAQNTLGPGNSEGYLAFGEQGQKLLGFASPQNYLSGKTDILYSPLSAQYKDLLGLVMVHETGHAYLNMLGIAGVNITRNKWDREILLSKKYDTTDHKSFCK</sequence>
<dbReference type="KEGG" id="clac:EG342_07490"/>
<organism evidence="2 3">
    <name type="scientific">Chryseobacterium lactis</name>
    <dbReference type="NCBI Taxonomy" id="1241981"/>
    <lineage>
        <taxon>Bacteria</taxon>
        <taxon>Pseudomonadati</taxon>
        <taxon>Bacteroidota</taxon>
        <taxon>Flavobacteriia</taxon>
        <taxon>Flavobacteriales</taxon>
        <taxon>Weeksellaceae</taxon>
        <taxon>Chryseobacterium group</taxon>
        <taxon>Chryseobacterium</taxon>
    </lineage>
</organism>
<dbReference type="Proteomes" id="UP000236262">
    <property type="component" value="Unassembled WGS sequence"/>
</dbReference>
<keyword evidence="4" id="KW-1185">Reference proteome</keyword>
<reference evidence="2 3" key="1">
    <citation type="submission" date="2018-01" db="EMBL/GenBank/DDBJ databases">
        <title>Draft genome sequences of Chryseobacterium lactis NCTC11390, Chryseobacterium oncorhynchi 701B-08, and Chryseobacterium viscerum 687B-08.</title>
        <authorList>
            <person name="Jeong J.-J."/>
            <person name="Lee Y.J."/>
            <person name="Park B."/>
            <person name="Choi I.-G."/>
            <person name="Kim K.D."/>
        </authorList>
    </citation>
    <scope>NUCLEOTIDE SEQUENCE [LARGE SCALE GENOMIC DNA]</scope>
    <source>
        <strain evidence="2 3">NCTC11390</strain>
    </source>
</reference>
<dbReference type="RefSeq" id="WP_103289112.1">
    <property type="nucleotide sequence ID" value="NZ_CP033924.1"/>
</dbReference>
<proteinExistence type="predicted"/>
<evidence type="ECO:0000313" key="2">
    <source>
        <dbReference type="EMBL" id="PNW15614.1"/>
    </source>
</evidence>
<accession>A0A3G6RSL9</accession>
<dbReference type="Proteomes" id="UP000279972">
    <property type="component" value="Chromosome"/>
</dbReference>
<gene>
    <name evidence="2" type="ORF">C1637_04095</name>
    <name evidence="1" type="ORF">EG342_07490</name>
</gene>
<evidence type="ECO:0000313" key="1">
    <source>
        <dbReference type="EMBL" id="AZA81765.1"/>
    </source>
</evidence>
<reference evidence="1 4" key="2">
    <citation type="submission" date="2018-11" db="EMBL/GenBank/DDBJ databases">
        <title>Proposal to divide the Flavobacteriaceae and reorganize its genera based on Amino Acid Identity values calculated from whole genome sequences.</title>
        <authorList>
            <person name="Nicholson A.C."/>
            <person name="Gulvik C.A."/>
            <person name="Whitney A.M."/>
            <person name="Humrighouse B.W."/>
            <person name="Bell M."/>
            <person name="Holmes B."/>
            <person name="Steigerwalt A.G."/>
            <person name="Villarma A."/>
            <person name="Sheth M."/>
            <person name="Batra D."/>
            <person name="Pryor J."/>
            <person name="Bernardet J.-F."/>
            <person name="Hugo C."/>
            <person name="Kampfer P."/>
            <person name="Newman J."/>
            <person name="McQuiston J.R."/>
        </authorList>
    </citation>
    <scope>NUCLEOTIDE SEQUENCE [LARGE SCALE GENOMIC DNA]</scope>
    <source>
        <strain evidence="1 4">KC_1864</strain>
    </source>
</reference>
<evidence type="ECO:0000313" key="4">
    <source>
        <dbReference type="Proteomes" id="UP000279972"/>
    </source>
</evidence>
<evidence type="ECO:0000313" key="3">
    <source>
        <dbReference type="Proteomes" id="UP000236262"/>
    </source>
</evidence>